<name>A0A679FRE8_9BACL</name>
<dbReference type="Pfam" id="PF10737">
    <property type="entry name" value="GerPC"/>
    <property type="match status" value="1"/>
</dbReference>
<dbReference type="Proteomes" id="UP000501421">
    <property type="component" value="Chromosome"/>
</dbReference>
<keyword evidence="1" id="KW-0175">Coiled coil</keyword>
<keyword evidence="3" id="KW-1185">Reference proteome</keyword>
<dbReference type="AlphaFoldDB" id="A0A679FRE8"/>
<protein>
    <submittedName>
        <fullName evidence="2">Spore germination protein GerPC</fullName>
    </submittedName>
</protein>
<gene>
    <name evidence="2" type="primary">gerPC</name>
    <name evidence="2" type="ORF">GsuE55_20280</name>
</gene>
<dbReference type="InterPro" id="IPR019673">
    <property type="entry name" value="Spore_germination_GerPC"/>
</dbReference>
<dbReference type="EMBL" id="AP022557">
    <property type="protein sequence ID" value="BBW97195.1"/>
    <property type="molecule type" value="Genomic_DNA"/>
</dbReference>
<feature type="coiled-coil region" evidence="1">
    <location>
        <begin position="14"/>
        <end position="41"/>
    </location>
</feature>
<evidence type="ECO:0000313" key="2">
    <source>
        <dbReference type="EMBL" id="BBW97195.1"/>
    </source>
</evidence>
<proteinExistence type="predicted"/>
<organism evidence="2 3">
    <name type="scientific">Geobacillus subterraneus</name>
    <dbReference type="NCBI Taxonomy" id="129338"/>
    <lineage>
        <taxon>Bacteria</taxon>
        <taxon>Bacillati</taxon>
        <taxon>Bacillota</taxon>
        <taxon>Bacilli</taxon>
        <taxon>Bacillales</taxon>
        <taxon>Anoxybacillaceae</taxon>
        <taxon>Geobacillus</taxon>
    </lineage>
</organism>
<sequence>MSVYDYFAQLHRYLVWQTNKMRALERRLRTLEARLQEIEAQPRTSIERIEYKFDQLKVETLEGTLNIGIAPPGAGGTIEDLAVEPVKTVVPKPEPVLMRAIQERVAAYLGKEAPETLKRLEQRYGRRLDDPYRQFILQDIGRQTEERIRFYLQEKATSGYIPTADRDEATENEIFQKVKADIEQSLDMFLKHLPSGGEQT</sequence>
<evidence type="ECO:0000313" key="3">
    <source>
        <dbReference type="Proteomes" id="UP000501421"/>
    </source>
</evidence>
<evidence type="ECO:0000256" key="1">
    <source>
        <dbReference type="SAM" id="Coils"/>
    </source>
</evidence>
<reference evidence="3" key="1">
    <citation type="journal article" date="2020" name="Microbiol. Resour. Announc.">
        <title>Complete Genome Sequence of Geobacillus sp. Strain E55-1, Isolated from Mine Geyser in Japan.</title>
        <authorList>
            <person name="Miyazaki K."/>
            <person name="Hase E."/>
            <person name="Tokito N."/>
        </authorList>
    </citation>
    <scope>NUCLEOTIDE SEQUENCE [LARGE SCALE GENOMIC DNA]</scope>
    <source>
        <strain evidence="3">E55-1</strain>
    </source>
</reference>
<dbReference type="RefSeq" id="WP_033843225.1">
    <property type="nucleotide sequence ID" value="NZ_AP022557.1"/>
</dbReference>
<accession>A0A679FRE8</accession>